<name>A0A4R7F226_9FLAO</name>
<dbReference type="Proteomes" id="UP000295215">
    <property type="component" value="Unassembled WGS sequence"/>
</dbReference>
<dbReference type="OrthoDB" id="8385759at2"/>
<reference evidence="2 3" key="1">
    <citation type="submission" date="2019-03" db="EMBL/GenBank/DDBJ databases">
        <title>Genomic Encyclopedia of Archaeal and Bacterial Type Strains, Phase II (KMG-II): from individual species to whole genera.</title>
        <authorList>
            <person name="Goeker M."/>
        </authorList>
    </citation>
    <scope>NUCLEOTIDE SEQUENCE [LARGE SCALE GENOMIC DNA]</scope>
    <source>
        <strain evidence="2 3">DSM 28213</strain>
    </source>
</reference>
<protein>
    <submittedName>
        <fullName evidence="2">Methyltransferase family protein</fullName>
    </submittedName>
</protein>
<dbReference type="RefSeq" id="WP_133711809.1">
    <property type="nucleotide sequence ID" value="NZ_SOAG01000004.1"/>
</dbReference>
<keyword evidence="2" id="KW-0489">Methyltransferase</keyword>
<dbReference type="SUPFAM" id="SSF53335">
    <property type="entry name" value="S-adenosyl-L-methionine-dependent methyltransferases"/>
    <property type="match status" value="1"/>
</dbReference>
<dbReference type="InterPro" id="IPR029063">
    <property type="entry name" value="SAM-dependent_MTases_sf"/>
</dbReference>
<proteinExistence type="predicted"/>
<gene>
    <name evidence="2" type="ORF">C8P70_10476</name>
</gene>
<evidence type="ECO:0000259" key="1">
    <source>
        <dbReference type="Pfam" id="PF13847"/>
    </source>
</evidence>
<feature type="domain" description="Methyltransferase" evidence="1">
    <location>
        <begin position="52"/>
        <end position="170"/>
    </location>
</feature>
<keyword evidence="2" id="KW-0808">Transferase</keyword>
<dbReference type="GO" id="GO:0032259">
    <property type="term" value="P:methylation"/>
    <property type="evidence" value="ECO:0007669"/>
    <property type="project" value="UniProtKB-KW"/>
</dbReference>
<sequence length="266" mass="31081">MRINNDFIETNQKSWNQRTQEHFESDFYDVNSFLQGKSSLNQIEIELLGDIKNKKILHLQCHFGMDSISLSRMGAKVTGIDLADEAINKAKYLAEITKSNTEFICCNIFDLPDHLNDTFDIVFTSYGVISWYPDLNQWGKIINQYLKPNGKFIMVDFHPILWMFDTKFKKIESAYSSKEPFITSSETYTNHSDKKQQYEEITWNHGLSTVFKGLLNNNLQILNFEEYDYSPCNLFGNMKEENGEFRIPEMEHMLPILFSIIAKKNS</sequence>
<dbReference type="EMBL" id="SOAG01000004">
    <property type="protein sequence ID" value="TDS64359.1"/>
    <property type="molecule type" value="Genomic_DNA"/>
</dbReference>
<keyword evidence="3" id="KW-1185">Reference proteome</keyword>
<dbReference type="CDD" id="cd02440">
    <property type="entry name" value="AdoMet_MTases"/>
    <property type="match status" value="1"/>
</dbReference>
<organism evidence="2 3">
    <name type="scientific">Myroides indicus</name>
    <dbReference type="NCBI Taxonomy" id="1323422"/>
    <lineage>
        <taxon>Bacteria</taxon>
        <taxon>Pseudomonadati</taxon>
        <taxon>Bacteroidota</taxon>
        <taxon>Flavobacteriia</taxon>
        <taxon>Flavobacteriales</taxon>
        <taxon>Flavobacteriaceae</taxon>
        <taxon>Myroides</taxon>
    </lineage>
</organism>
<evidence type="ECO:0000313" key="3">
    <source>
        <dbReference type="Proteomes" id="UP000295215"/>
    </source>
</evidence>
<dbReference type="Gene3D" id="3.40.50.150">
    <property type="entry name" value="Vaccinia Virus protein VP39"/>
    <property type="match status" value="1"/>
</dbReference>
<dbReference type="AlphaFoldDB" id="A0A4R7F226"/>
<accession>A0A4R7F226</accession>
<evidence type="ECO:0000313" key="2">
    <source>
        <dbReference type="EMBL" id="TDS64359.1"/>
    </source>
</evidence>
<dbReference type="InterPro" id="IPR025714">
    <property type="entry name" value="Methyltranfer_dom"/>
</dbReference>
<dbReference type="GO" id="GO:0008168">
    <property type="term" value="F:methyltransferase activity"/>
    <property type="evidence" value="ECO:0007669"/>
    <property type="project" value="UniProtKB-KW"/>
</dbReference>
<comment type="caution">
    <text evidence="2">The sequence shown here is derived from an EMBL/GenBank/DDBJ whole genome shotgun (WGS) entry which is preliminary data.</text>
</comment>
<dbReference type="Pfam" id="PF13847">
    <property type="entry name" value="Methyltransf_31"/>
    <property type="match status" value="1"/>
</dbReference>